<accession>A0ABT7EDE8</accession>
<dbReference type="EMBL" id="JASKYM010000014">
    <property type="protein sequence ID" value="MDK2564959.1"/>
    <property type="molecule type" value="Genomic_DNA"/>
</dbReference>
<dbReference type="SUPFAM" id="SSF49464">
    <property type="entry name" value="Carboxypeptidase regulatory domain-like"/>
    <property type="match status" value="1"/>
</dbReference>
<dbReference type="RefSeq" id="WP_284133827.1">
    <property type="nucleotide sequence ID" value="NZ_JASKYM010000014.1"/>
</dbReference>
<keyword evidence="2" id="KW-1185">Reference proteome</keyword>
<evidence type="ECO:0000313" key="2">
    <source>
        <dbReference type="Proteomes" id="UP001301012"/>
    </source>
</evidence>
<sequence length="108" mass="12319">METLQTDYIIIKSSDLVEGKPYTVKFVIPQKQEFKIKGTVYDKDLHPIPNAAIEIIEINKISGDSKIIGNIFSDENGEYSFAVEPRFELQYKITAYSPLIINYKSGKK</sequence>
<dbReference type="Proteomes" id="UP001301012">
    <property type="component" value="Unassembled WGS sequence"/>
</dbReference>
<evidence type="ECO:0008006" key="3">
    <source>
        <dbReference type="Google" id="ProtNLM"/>
    </source>
</evidence>
<dbReference type="InterPro" id="IPR008969">
    <property type="entry name" value="CarboxyPept-like_regulatory"/>
</dbReference>
<name>A0ABT7EDE8_9FIRM</name>
<gene>
    <name evidence="1" type="ORF">QOZ84_15600</name>
</gene>
<comment type="caution">
    <text evidence="1">The sequence shown here is derived from an EMBL/GenBank/DDBJ whole genome shotgun (WGS) entry which is preliminary data.</text>
</comment>
<protein>
    <recommendedName>
        <fullName evidence="3">Carboxypeptidase regulatory-like domain-containing protein</fullName>
    </recommendedName>
</protein>
<organism evidence="1 2">
    <name type="scientific">Romboutsia sedimentorum</name>
    <dbReference type="NCBI Taxonomy" id="1368474"/>
    <lineage>
        <taxon>Bacteria</taxon>
        <taxon>Bacillati</taxon>
        <taxon>Bacillota</taxon>
        <taxon>Clostridia</taxon>
        <taxon>Peptostreptococcales</taxon>
        <taxon>Peptostreptococcaceae</taxon>
        <taxon>Romboutsia</taxon>
    </lineage>
</organism>
<dbReference type="Gene3D" id="2.60.40.1120">
    <property type="entry name" value="Carboxypeptidase-like, regulatory domain"/>
    <property type="match status" value="1"/>
</dbReference>
<proteinExistence type="predicted"/>
<reference evidence="1 2" key="1">
    <citation type="submission" date="2023-05" db="EMBL/GenBank/DDBJ databases">
        <title>Rombocin, a short stable natural nisin variant, displays selective antimicrobial activity against Listeria monocytogenes and employs dual mode of action to kill target bacterial strains.</title>
        <authorList>
            <person name="Wambui J."/>
            <person name="Stephan R."/>
            <person name="Kuipers O.P."/>
        </authorList>
    </citation>
    <scope>NUCLEOTIDE SEQUENCE [LARGE SCALE GENOMIC DNA]</scope>
    <source>
        <strain evidence="1 2">RC002</strain>
    </source>
</reference>
<evidence type="ECO:0000313" key="1">
    <source>
        <dbReference type="EMBL" id="MDK2564959.1"/>
    </source>
</evidence>